<dbReference type="Gene3D" id="3.10.620.30">
    <property type="match status" value="1"/>
</dbReference>
<proteinExistence type="predicted"/>
<dbReference type="Pfam" id="PF01841">
    <property type="entry name" value="Transglut_core"/>
    <property type="match status" value="1"/>
</dbReference>
<dbReference type="PANTHER" id="PTHR33490:SF7">
    <property type="entry name" value="BLR2979 PROTEIN"/>
    <property type="match status" value="1"/>
</dbReference>
<dbReference type="EMBL" id="BARS01039540">
    <property type="protein sequence ID" value="GAG20107.1"/>
    <property type="molecule type" value="Genomic_DNA"/>
</dbReference>
<protein>
    <recommendedName>
        <fullName evidence="1">Transglutaminase-like domain-containing protein</fullName>
    </recommendedName>
</protein>
<feature type="non-terminal residue" evidence="2">
    <location>
        <position position="1"/>
    </location>
</feature>
<organism evidence="2">
    <name type="scientific">marine sediment metagenome</name>
    <dbReference type="NCBI Taxonomy" id="412755"/>
    <lineage>
        <taxon>unclassified sequences</taxon>
        <taxon>metagenomes</taxon>
        <taxon>ecological metagenomes</taxon>
    </lineage>
</organism>
<name>X0WA58_9ZZZZ</name>
<accession>X0WA58</accession>
<reference evidence="2" key="1">
    <citation type="journal article" date="2014" name="Front. Microbiol.">
        <title>High frequency of phylogenetically diverse reductive dehalogenase-homologous genes in deep subseafloor sedimentary metagenomes.</title>
        <authorList>
            <person name="Kawai M."/>
            <person name="Futagami T."/>
            <person name="Toyoda A."/>
            <person name="Takaki Y."/>
            <person name="Nishi S."/>
            <person name="Hori S."/>
            <person name="Arai W."/>
            <person name="Tsubouchi T."/>
            <person name="Morono Y."/>
            <person name="Uchiyama I."/>
            <person name="Ito T."/>
            <person name="Fujiyama A."/>
            <person name="Inagaki F."/>
            <person name="Takami H."/>
        </authorList>
    </citation>
    <scope>NUCLEOTIDE SEQUENCE</scope>
    <source>
        <strain evidence="2">Expedition CK06-06</strain>
    </source>
</reference>
<evidence type="ECO:0000259" key="1">
    <source>
        <dbReference type="SMART" id="SM00460"/>
    </source>
</evidence>
<comment type="caution">
    <text evidence="2">The sequence shown here is derived from an EMBL/GenBank/DDBJ whole genome shotgun (WGS) entry which is preliminary data.</text>
</comment>
<sequence>TTTYSYSETVPVCHNEVHLTPREHQHQACSYNRLLIRPHPVTSGKRIDYFGNPVSFFTVQEGHHKLSVTAVSKVRLTEAPICRPEITPPWEKIRAALPGFRHPQGLDAYQYVFESPHIGTSAELASYAHGSFTPGRPILEAAIDLNERIHRDFEYDPAATSVHTPLSEVLAHRRGVCQDFAHLAIGCMRSLGLAARYVSGYLRTVPPPGKPRLVGADASHAWLSVFCPESGWVDLDPTNNSVPSLDYITLAWGRD</sequence>
<dbReference type="InterPro" id="IPR013589">
    <property type="entry name" value="Bac_transglu_N"/>
</dbReference>
<dbReference type="SMART" id="SM00460">
    <property type="entry name" value="TGc"/>
    <property type="match status" value="1"/>
</dbReference>
<evidence type="ECO:0000313" key="2">
    <source>
        <dbReference type="EMBL" id="GAG20107.1"/>
    </source>
</evidence>
<dbReference type="SUPFAM" id="SSF54001">
    <property type="entry name" value="Cysteine proteinases"/>
    <property type="match status" value="1"/>
</dbReference>
<dbReference type="InterPro" id="IPR038765">
    <property type="entry name" value="Papain-like_cys_pep_sf"/>
</dbReference>
<dbReference type="Pfam" id="PF08379">
    <property type="entry name" value="Bact_transglu_N"/>
    <property type="match status" value="1"/>
</dbReference>
<gene>
    <name evidence="2" type="ORF">S01H1_60373</name>
</gene>
<feature type="non-terminal residue" evidence="2">
    <location>
        <position position="255"/>
    </location>
</feature>
<dbReference type="AlphaFoldDB" id="X0WA58"/>
<dbReference type="InterPro" id="IPR002931">
    <property type="entry name" value="Transglutaminase-like"/>
</dbReference>
<dbReference type="PANTHER" id="PTHR33490">
    <property type="entry name" value="BLR5614 PROTEIN-RELATED"/>
    <property type="match status" value="1"/>
</dbReference>
<feature type="domain" description="Transglutaminase-like" evidence="1">
    <location>
        <begin position="169"/>
        <end position="239"/>
    </location>
</feature>